<protein>
    <submittedName>
        <fullName evidence="4">Uncharacterized protein</fullName>
    </submittedName>
</protein>
<dbReference type="GO" id="GO:1990050">
    <property type="term" value="F:phosphatidic acid transfer activity"/>
    <property type="evidence" value="ECO:0007669"/>
    <property type="project" value="TreeGrafter"/>
</dbReference>
<evidence type="ECO:0000256" key="2">
    <source>
        <dbReference type="ARBA" id="ARBA00023157"/>
    </source>
</evidence>
<keyword evidence="2" id="KW-1015">Disulfide bond</keyword>
<dbReference type="OrthoDB" id="19091at2759"/>
<comment type="similarity">
    <text evidence="1">Belongs to the TRIAP1/MDM35 family.</text>
</comment>
<evidence type="ECO:0000256" key="3">
    <source>
        <dbReference type="SAM" id="MobiDB-lite"/>
    </source>
</evidence>
<evidence type="ECO:0000313" key="5">
    <source>
        <dbReference type="Proteomes" id="UP000886523"/>
    </source>
</evidence>
<dbReference type="AlphaFoldDB" id="A0A9P6DPE9"/>
<evidence type="ECO:0000313" key="4">
    <source>
        <dbReference type="EMBL" id="KAF9506258.1"/>
    </source>
</evidence>
<dbReference type="PANTHER" id="PTHR46403:SF1">
    <property type="entry name" value="TP53-REGULATED INHIBITOR OF APOPTOSIS 1"/>
    <property type="match status" value="1"/>
</dbReference>
<feature type="compositionally biased region" description="Basic and acidic residues" evidence="3">
    <location>
        <begin position="81"/>
        <end position="91"/>
    </location>
</feature>
<dbReference type="GO" id="GO:0045332">
    <property type="term" value="P:phospholipid translocation"/>
    <property type="evidence" value="ECO:0007669"/>
    <property type="project" value="TreeGrafter"/>
</dbReference>
<gene>
    <name evidence="4" type="ORF">BS47DRAFT_1333913</name>
</gene>
<organism evidence="4 5">
    <name type="scientific">Hydnum rufescens UP504</name>
    <dbReference type="NCBI Taxonomy" id="1448309"/>
    <lineage>
        <taxon>Eukaryota</taxon>
        <taxon>Fungi</taxon>
        <taxon>Dikarya</taxon>
        <taxon>Basidiomycota</taxon>
        <taxon>Agaricomycotina</taxon>
        <taxon>Agaricomycetes</taxon>
        <taxon>Cantharellales</taxon>
        <taxon>Hydnaceae</taxon>
        <taxon>Hydnum</taxon>
    </lineage>
</organism>
<dbReference type="PANTHER" id="PTHR46403">
    <property type="entry name" value="TP53-REGULATED INHIBITOR OF APOPTOSIS 1"/>
    <property type="match status" value="1"/>
</dbReference>
<accession>A0A9P6DPE9</accession>
<keyword evidence="5" id="KW-1185">Reference proteome</keyword>
<dbReference type="InterPro" id="IPR007918">
    <property type="entry name" value="MDM35_apoptosis"/>
</dbReference>
<reference evidence="4" key="1">
    <citation type="journal article" date="2020" name="Nat. Commun.">
        <title>Large-scale genome sequencing of mycorrhizal fungi provides insights into the early evolution of symbiotic traits.</title>
        <authorList>
            <person name="Miyauchi S."/>
            <person name="Kiss E."/>
            <person name="Kuo A."/>
            <person name="Drula E."/>
            <person name="Kohler A."/>
            <person name="Sanchez-Garcia M."/>
            <person name="Morin E."/>
            <person name="Andreopoulos B."/>
            <person name="Barry K.W."/>
            <person name="Bonito G."/>
            <person name="Buee M."/>
            <person name="Carver A."/>
            <person name="Chen C."/>
            <person name="Cichocki N."/>
            <person name="Clum A."/>
            <person name="Culley D."/>
            <person name="Crous P.W."/>
            <person name="Fauchery L."/>
            <person name="Girlanda M."/>
            <person name="Hayes R.D."/>
            <person name="Keri Z."/>
            <person name="LaButti K."/>
            <person name="Lipzen A."/>
            <person name="Lombard V."/>
            <person name="Magnuson J."/>
            <person name="Maillard F."/>
            <person name="Murat C."/>
            <person name="Nolan M."/>
            <person name="Ohm R.A."/>
            <person name="Pangilinan J."/>
            <person name="Pereira M.F."/>
            <person name="Perotto S."/>
            <person name="Peter M."/>
            <person name="Pfister S."/>
            <person name="Riley R."/>
            <person name="Sitrit Y."/>
            <person name="Stielow J.B."/>
            <person name="Szollosi G."/>
            <person name="Zifcakova L."/>
            <person name="Stursova M."/>
            <person name="Spatafora J.W."/>
            <person name="Tedersoo L."/>
            <person name="Vaario L.M."/>
            <person name="Yamada A."/>
            <person name="Yan M."/>
            <person name="Wang P."/>
            <person name="Xu J."/>
            <person name="Bruns T."/>
            <person name="Baldrian P."/>
            <person name="Vilgalys R."/>
            <person name="Dunand C."/>
            <person name="Henrissat B."/>
            <person name="Grigoriev I.V."/>
            <person name="Hibbett D."/>
            <person name="Nagy L.G."/>
            <person name="Martin F.M."/>
        </authorList>
    </citation>
    <scope>NUCLEOTIDE SEQUENCE</scope>
    <source>
        <strain evidence="4">UP504</strain>
    </source>
</reference>
<comment type="caution">
    <text evidence="4">The sequence shown here is derived from an EMBL/GenBank/DDBJ whole genome shotgun (WGS) entry which is preliminary data.</text>
</comment>
<dbReference type="Pfam" id="PF05254">
    <property type="entry name" value="UPF0203"/>
    <property type="match status" value="1"/>
</dbReference>
<dbReference type="Proteomes" id="UP000886523">
    <property type="component" value="Unassembled WGS sequence"/>
</dbReference>
<dbReference type="EMBL" id="MU129118">
    <property type="protein sequence ID" value="KAF9506258.1"/>
    <property type="molecule type" value="Genomic_DNA"/>
</dbReference>
<feature type="region of interest" description="Disordered" evidence="3">
    <location>
        <begin position="80"/>
        <end position="108"/>
    </location>
</feature>
<sequence length="140" mass="15990">MASSLSSECTPLKLKYDACFNSWFEGYLEPITPSGAPLSAAAVQQRNKDKAEEYDRKCGQVWKTYRECVQKAVTNKNLDQLLKEAREDNPLKDPPPPPGKNRRASRDRPRLANCTLSMLFVMYAAFKWSRRSNSMLRCIP</sequence>
<dbReference type="GO" id="GO:0005758">
    <property type="term" value="C:mitochondrial intermembrane space"/>
    <property type="evidence" value="ECO:0007669"/>
    <property type="project" value="TreeGrafter"/>
</dbReference>
<dbReference type="GO" id="GO:0005829">
    <property type="term" value="C:cytosol"/>
    <property type="evidence" value="ECO:0007669"/>
    <property type="project" value="TreeGrafter"/>
</dbReference>
<name>A0A9P6DPE9_9AGAM</name>
<dbReference type="GO" id="GO:0005634">
    <property type="term" value="C:nucleus"/>
    <property type="evidence" value="ECO:0007669"/>
    <property type="project" value="TreeGrafter"/>
</dbReference>
<evidence type="ECO:0000256" key="1">
    <source>
        <dbReference type="ARBA" id="ARBA00006196"/>
    </source>
</evidence>
<proteinExistence type="inferred from homology"/>